<keyword evidence="13" id="KW-1185">Reference proteome</keyword>
<evidence type="ECO:0000256" key="6">
    <source>
        <dbReference type="ARBA" id="ARBA00022519"/>
    </source>
</evidence>
<reference evidence="12" key="1">
    <citation type="journal article" date="2022" name="Cell">
        <title>Design, construction, and in vivo augmentation of a complex gut microbiome.</title>
        <authorList>
            <person name="Cheng A.G."/>
            <person name="Ho P.Y."/>
            <person name="Aranda-Diaz A."/>
            <person name="Jain S."/>
            <person name="Yu F.B."/>
            <person name="Meng X."/>
            <person name="Wang M."/>
            <person name="Iakiviak M."/>
            <person name="Nagashima K."/>
            <person name="Zhao A."/>
            <person name="Murugkar P."/>
            <person name="Patil A."/>
            <person name="Atabakhsh K."/>
            <person name="Weakley A."/>
            <person name="Yan J."/>
            <person name="Brumbaugh A.R."/>
            <person name="Higginbottom S."/>
            <person name="Dimas A."/>
            <person name="Shiver A.L."/>
            <person name="Deutschbauer A."/>
            <person name="Neff N."/>
            <person name="Sonnenburg J.L."/>
            <person name="Huang K.C."/>
            <person name="Fischbach M.A."/>
        </authorList>
    </citation>
    <scope>NUCLEOTIDE SEQUENCE</scope>
    <source>
        <strain evidence="12">AP11</strain>
    </source>
</reference>
<feature type="transmembrane region" description="Helical" evidence="11">
    <location>
        <begin position="371"/>
        <end position="392"/>
    </location>
</feature>
<proteinExistence type="inferred from homology"/>
<evidence type="ECO:0000256" key="5">
    <source>
        <dbReference type="ARBA" id="ARBA00022475"/>
    </source>
</evidence>
<sequence>MTNSQKPNYTFALTVMVVLMFLLGFITTMNNSMIAFCNKAFSPLDDVELQLINTAFYGAYILSIPIAWLLGKIGYKTALVAGVIVIGLGMALNYLGVEAGFYGFLGCMFLVAVGIVLLQVALNPYVLVLGPPETAATRLTVNQTFNSLATFIAPLFVSMIIVSNGTYNVSQIQVPFLGLGIFAIVLGVIVMLLKLPAIKDEEPAGDQVAEDGKSYKSSAFKYPHVMLGALAIFTYLGVEVGIPSFFPAKFESLGLSVTDPTSLLSLYWGGLLVGRAFGSAILRKFSARKVLSGALLLSSLCLLLSLLTSGWTSLYLYIGTGLFHSIMWSCIFSLATVDLGPNIKQASGIICTGVIGAAVLMPIMGGVQEGFGLVPALCCLFVFYAYMGWFALKGSKIRTA</sequence>
<dbReference type="InterPro" id="IPR050375">
    <property type="entry name" value="MFS_TsgA-like"/>
</dbReference>
<dbReference type="SUPFAM" id="SSF103473">
    <property type="entry name" value="MFS general substrate transporter"/>
    <property type="match status" value="1"/>
</dbReference>
<dbReference type="Gene3D" id="1.20.1250.20">
    <property type="entry name" value="MFS general substrate transporter like domains"/>
    <property type="match status" value="2"/>
</dbReference>
<evidence type="ECO:0000256" key="7">
    <source>
        <dbReference type="ARBA" id="ARBA00022597"/>
    </source>
</evidence>
<name>A0ABY5UWA2_9BACT</name>
<keyword evidence="5" id="KW-1003">Cell membrane</keyword>
<feature type="transmembrane region" description="Helical" evidence="11">
    <location>
        <begin position="314"/>
        <end position="334"/>
    </location>
</feature>
<comment type="subcellular location">
    <subcellularLocation>
        <location evidence="2">Cell inner membrane</location>
        <topology evidence="2">Multi-pass membrane protein</topology>
    </subcellularLocation>
</comment>
<keyword evidence="8 11" id="KW-0812">Transmembrane</keyword>
<organism evidence="12 13">
    <name type="scientific">Alistipes ihumii AP11</name>
    <dbReference type="NCBI Taxonomy" id="1211813"/>
    <lineage>
        <taxon>Bacteria</taxon>
        <taxon>Pseudomonadati</taxon>
        <taxon>Bacteroidota</taxon>
        <taxon>Bacteroidia</taxon>
        <taxon>Bacteroidales</taxon>
        <taxon>Rikenellaceae</taxon>
        <taxon>Alistipes</taxon>
    </lineage>
</organism>
<comment type="similarity">
    <text evidence="3">Belongs to the major facilitator superfamily. FHS transporter (TC 2.A.1.7) family.</text>
</comment>
<dbReference type="GeneID" id="82891413"/>
<dbReference type="NCBIfam" id="TIGR01272">
    <property type="entry name" value="gluP"/>
    <property type="match status" value="1"/>
</dbReference>
<evidence type="ECO:0000256" key="1">
    <source>
        <dbReference type="ARBA" id="ARBA00003321"/>
    </source>
</evidence>
<keyword evidence="10 11" id="KW-0472">Membrane</keyword>
<evidence type="ECO:0000256" key="9">
    <source>
        <dbReference type="ARBA" id="ARBA00022989"/>
    </source>
</evidence>
<dbReference type="InterPro" id="IPR005964">
    <property type="entry name" value="Glc/Gal_transptr_bac"/>
</dbReference>
<evidence type="ECO:0000256" key="11">
    <source>
        <dbReference type="SAM" id="Phobius"/>
    </source>
</evidence>
<dbReference type="PANTHER" id="PTHR43702:SF3">
    <property type="entry name" value="PROTEIN TSGA"/>
    <property type="match status" value="1"/>
</dbReference>
<dbReference type="PANTHER" id="PTHR43702">
    <property type="entry name" value="L-FUCOSE-PROTON SYMPORTER"/>
    <property type="match status" value="1"/>
</dbReference>
<evidence type="ECO:0000256" key="3">
    <source>
        <dbReference type="ARBA" id="ARBA00009120"/>
    </source>
</evidence>
<feature type="transmembrane region" description="Helical" evidence="11">
    <location>
        <begin position="174"/>
        <end position="193"/>
    </location>
</feature>
<feature type="transmembrane region" description="Helical" evidence="11">
    <location>
        <begin position="143"/>
        <end position="162"/>
    </location>
</feature>
<keyword evidence="6" id="KW-0997">Cell inner membrane</keyword>
<comment type="function">
    <text evidence="1">Intake of glucose and galactose.</text>
</comment>
<feature type="transmembrane region" description="Helical" evidence="11">
    <location>
        <begin position="290"/>
        <end position="308"/>
    </location>
</feature>
<keyword evidence="4" id="KW-0813">Transport</keyword>
<accession>A0ABY5UWA2</accession>
<evidence type="ECO:0000256" key="4">
    <source>
        <dbReference type="ARBA" id="ARBA00022448"/>
    </source>
</evidence>
<evidence type="ECO:0000256" key="10">
    <source>
        <dbReference type="ARBA" id="ARBA00023136"/>
    </source>
</evidence>
<feature type="transmembrane region" description="Helical" evidence="11">
    <location>
        <begin position="9"/>
        <end position="29"/>
    </location>
</feature>
<keyword evidence="7" id="KW-0762">Sugar transport</keyword>
<protein>
    <submittedName>
        <fullName evidence="12">Glucose/galactose MFS transporter</fullName>
    </submittedName>
</protein>
<feature type="transmembrane region" description="Helical" evidence="11">
    <location>
        <begin position="346"/>
        <end position="365"/>
    </location>
</feature>
<dbReference type="RefSeq" id="WP_019246159.1">
    <property type="nucleotide sequence ID" value="NZ_CAPH01000013.1"/>
</dbReference>
<dbReference type="EMBL" id="CP102294">
    <property type="protein sequence ID" value="UWN56360.1"/>
    <property type="molecule type" value="Genomic_DNA"/>
</dbReference>
<dbReference type="InterPro" id="IPR036259">
    <property type="entry name" value="MFS_trans_sf"/>
</dbReference>
<feature type="transmembrane region" description="Helical" evidence="11">
    <location>
        <begin position="225"/>
        <end position="246"/>
    </location>
</feature>
<evidence type="ECO:0000313" key="13">
    <source>
        <dbReference type="Proteomes" id="UP001059295"/>
    </source>
</evidence>
<feature type="transmembrane region" description="Helical" evidence="11">
    <location>
        <begin position="101"/>
        <end position="122"/>
    </location>
</feature>
<feature type="transmembrane region" description="Helical" evidence="11">
    <location>
        <begin position="266"/>
        <end position="283"/>
    </location>
</feature>
<feature type="transmembrane region" description="Helical" evidence="11">
    <location>
        <begin position="49"/>
        <end position="70"/>
    </location>
</feature>
<feature type="transmembrane region" description="Helical" evidence="11">
    <location>
        <begin position="77"/>
        <end position="95"/>
    </location>
</feature>
<dbReference type="Proteomes" id="UP001059295">
    <property type="component" value="Chromosome"/>
</dbReference>
<dbReference type="InterPro" id="IPR011701">
    <property type="entry name" value="MFS"/>
</dbReference>
<evidence type="ECO:0000256" key="8">
    <source>
        <dbReference type="ARBA" id="ARBA00022692"/>
    </source>
</evidence>
<gene>
    <name evidence="12" type="primary">gluP</name>
    <name evidence="12" type="ORF">NQ491_06725</name>
</gene>
<evidence type="ECO:0000313" key="12">
    <source>
        <dbReference type="EMBL" id="UWN56360.1"/>
    </source>
</evidence>
<evidence type="ECO:0000256" key="2">
    <source>
        <dbReference type="ARBA" id="ARBA00004429"/>
    </source>
</evidence>
<dbReference type="Pfam" id="PF07690">
    <property type="entry name" value="MFS_1"/>
    <property type="match status" value="1"/>
</dbReference>
<keyword evidence="9 11" id="KW-1133">Transmembrane helix</keyword>